<dbReference type="AlphaFoldDB" id="A0A7D5RDS9"/>
<gene>
    <name evidence="2" type="ORF">C5F49_03165</name>
</gene>
<proteinExistence type="predicted"/>
<dbReference type="RefSeq" id="WP_179363313.1">
    <property type="nucleotide sequence ID" value="NZ_CP026994.1"/>
</dbReference>
<sequence>MNKPLLIIMGVVIIVLGAIIIFYSTPETESKPVYYTGFTYYDIEKIQKTLANQNIFVSSPTAITDHTISQYCTFFDKGLPRTVEYCTTTAVTDIHGNTLGNINIGGDTNSPVLAIANLETQTLESNQDEVLAVIEAMIETLVCDCWEEEKADDDVESISAWVELVHTFYYDSNERGIKSQIDDLKTSEITLEITPKDNSVLQTLIILK</sequence>
<name>A0A7D5RDS9_9ARCH</name>
<dbReference type="KEGG" id="nox:C5F49_03165"/>
<dbReference type="GeneID" id="56060921"/>
<feature type="transmembrane region" description="Helical" evidence="1">
    <location>
        <begin position="6"/>
        <end position="25"/>
    </location>
</feature>
<reference evidence="2 3" key="1">
    <citation type="submission" date="2018-02" db="EMBL/GenBank/DDBJ databases">
        <title>Complete genome of Nitrosopumilus oxyclinae HCE1.</title>
        <authorList>
            <person name="Qin W."/>
            <person name="Zheng Y."/>
            <person name="Stahl D.A."/>
        </authorList>
    </citation>
    <scope>NUCLEOTIDE SEQUENCE [LARGE SCALE GENOMIC DNA]</scope>
    <source>
        <strain evidence="2 3">HCE1</strain>
    </source>
</reference>
<evidence type="ECO:0000256" key="1">
    <source>
        <dbReference type="SAM" id="Phobius"/>
    </source>
</evidence>
<keyword evidence="3" id="KW-1185">Reference proteome</keyword>
<organism evidence="2 3">
    <name type="scientific">Nitrosopumilus oxyclinae</name>
    <dbReference type="NCBI Taxonomy" id="1959104"/>
    <lineage>
        <taxon>Archaea</taxon>
        <taxon>Nitrososphaerota</taxon>
        <taxon>Nitrososphaeria</taxon>
        <taxon>Nitrosopumilales</taxon>
        <taxon>Nitrosopumilaceae</taxon>
        <taxon>Nitrosopumilus</taxon>
    </lineage>
</organism>
<protein>
    <submittedName>
        <fullName evidence="2">Uncharacterized protein</fullName>
    </submittedName>
</protein>
<evidence type="ECO:0000313" key="3">
    <source>
        <dbReference type="Proteomes" id="UP000509441"/>
    </source>
</evidence>
<keyword evidence="1" id="KW-1133">Transmembrane helix</keyword>
<keyword evidence="1" id="KW-0472">Membrane</keyword>
<dbReference type="OrthoDB" id="11820at2157"/>
<accession>A0A7D5RDS9</accession>
<evidence type="ECO:0000313" key="2">
    <source>
        <dbReference type="EMBL" id="QLH04425.1"/>
    </source>
</evidence>
<dbReference type="EMBL" id="CP026994">
    <property type="protein sequence ID" value="QLH04425.1"/>
    <property type="molecule type" value="Genomic_DNA"/>
</dbReference>
<keyword evidence="1" id="KW-0812">Transmembrane</keyword>
<dbReference type="Proteomes" id="UP000509441">
    <property type="component" value="Chromosome"/>
</dbReference>